<dbReference type="InterPro" id="IPR015255">
    <property type="entry name" value="Vitellinogen_open_b-sht"/>
</dbReference>
<evidence type="ECO:0000313" key="8">
    <source>
        <dbReference type="Proteomes" id="UP000694888"/>
    </source>
</evidence>
<keyword evidence="6" id="KW-0175">Coiled coil</keyword>
<evidence type="ECO:0000256" key="3">
    <source>
        <dbReference type="ARBA" id="ARBA00023157"/>
    </source>
</evidence>
<proteinExistence type="predicted"/>
<dbReference type="GeneID" id="101854471"/>
<name>A0ABM1AF46_APLCA</name>
<dbReference type="InterPro" id="IPR015819">
    <property type="entry name" value="Lipid_transp_b-sht_shell"/>
</dbReference>
<gene>
    <name evidence="9" type="primary">LOC101854471</name>
</gene>
<dbReference type="PANTHER" id="PTHR23345">
    <property type="entry name" value="VITELLOGENIN-RELATED"/>
    <property type="match status" value="1"/>
</dbReference>
<evidence type="ECO:0000256" key="6">
    <source>
        <dbReference type="SAM" id="Coils"/>
    </source>
</evidence>
<comment type="caution">
    <text evidence="5">Lacks conserved residue(s) required for the propagation of feature annotation.</text>
</comment>
<keyword evidence="8" id="KW-1185">Reference proteome</keyword>
<organism evidence="8 9">
    <name type="scientific">Aplysia californica</name>
    <name type="common">California sea hare</name>
    <dbReference type="NCBI Taxonomy" id="6500"/>
    <lineage>
        <taxon>Eukaryota</taxon>
        <taxon>Metazoa</taxon>
        <taxon>Spiralia</taxon>
        <taxon>Lophotrochozoa</taxon>
        <taxon>Mollusca</taxon>
        <taxon>Gastropoda</taxon>
        <taxon>Heterobranchia</taxon>
        <taxon>Euthyneura</taxon>
        <taxon>Tectipleura</taxon>
        <taxon>Aplysiida</taxon>
        <taxon>Aplysioidea</taxon>
        <taxon>Aplysiidae</taxon>
        <taxon>Aplysia</taxon>
    </lineage>
</organism>
<evidence type="ECO:0000256" key="2">
    <source>
        <dbReference type="ARBA" id="ARBA00022525"/>
    </source>
</evidence>
<dbReference type="Pfam" id="PF09172">
    <property type="entry name" value="Vit_open_b-sht"/>
    <property type="match status" value="1"/>
</dbReference>
<sequence length="4066" mass="453649">MARAQVEESLRVICDTSRNDVRPESPRHFSELVIAMRSLSQGDLEDLHKMLKTKTLCPDNDKTFKFFLDALPLTSTDASVKLMTSLIASKYVKGVLAQAWITSFGFVQTPTSEMLLSAKTLVDSDDTREDALLPVSSMVNNYCRKMTSCDQDYAVLSIMASLERNIGYRCDVSGKNFEKVLLSLRAIGNAGHASRAVGPINKCLSSPTNPLEIRVAAAEAFRRMPCEAKEDELWNTFENGDLDSELRVAAYLALMRCPSDATLGKMAASLLSEEDDHVGAFVYSHLTNLRETSDPHRQDIARAVQNLALDKEFELSALKYSRNFEVSALINKLNMGFAAESNLVWSSGSQMPRSISGNLTVDLFGQAINLMDFGARLEGLEYLVKNLFGPYMPEEDRSDQKFKSRAKAEDVEGSIYGRIFGNEMLFMHSKTMKSPFKKMPSSWLDLLIQLSKKQDFALTQSAQFIDTCMIFPSVAGLPIHVDVNGTGTVDLVLSGKMDLRKLGSSPRSLDIDGEVRPSAAIEITGTMSVDAMVTRTGLRMRNTLHTSTALKGRVQLERGQLLNMELETPEDKMEIFSAGSKFFIIHNDVEKEQAMMADNRQEYKVCSGGQLATIFGIEMCGELSFPNASMATTGPYFPLTGPTSGSLTLYKKDSHKSYKIFAKRVENKKASIAQISLNTPGSKTDRAILMEVNLNYPKQTLDAVMRTPWKKGALRAVTINKDNLKSFTGSVVIDDEDTYAFTSEVKVDKTKNKLQLSPMIEVRRVGADNVQVTGYLTFMTPFKSADIDLSLSGLSKMPYNVKTTLTNTKKEKSIRASFSPDGKNKYTLEASNQFSVMGKKSMIATLKSMLKVNTPTKQMLSMQGSADYREDKSLKMDGTLDVYRLLKKPANIKLALVKNAKKRGVRYDVDAILKSSVASGKLDSFTFIKNSGLMSTKTVLGYTIPRVAKNKITFGGKFNDRSTKAYKKYTIKSNLDIAKNPEYNLGLNVDLDHKKKHSEAEVELKYGPNPKDKTKRLFWSTSLNRKLATWKNAILTFKMNALAPAKGMDVSLVHKHQHTPKMIDSNVVLNYGGKGKDLSAELVVRDKSSKLSKINGKAVVAWPGSAYTLTTGVDQKSAKQYAHTLNLRSKSGMKHTITTLYKTPNGKAHQFSTKFLLSGMKPVTVSGSTNLDPRNFEISGEVQRGKEIYGLKTNTKITKTPTAKVEVELVYPTRRMTLLIDGGKQKSKFNGRIETAWDADRDPSQKVVVDGSGYMKSTKKSMSLGGSLALNSPFKNYEDIMTAFKYGNDDSQHDLSGKFSWGGKGNQMVSSLTVKRPVSFSNLQMTTETKTPFKGFRVISCDIDHSLYPTLKTTMKGRWDKENGKLSIEGQNIGDWYNRNIKGTVSLKSTLKNAEDVTFHLAHADSAGRLASNAALIHNGKSYGYDVNMDHNRNGWQIRNTGDLLLTMPTTKVKSSWKHRSSEKDIKSTMTSEWGKNRLLVNVDASHDLLNAGVMNADLKMQSPWKSLRNIDLTLSHKHGNGVIMNNAAYKHNGKIEASSSIKGNFRPSEFDFKFGIVSPFTEDFDGKMNSKFSSYPMTAAAELSWAPRSKAVMEGSLNIASWDNANVDVKVITPFREYRNIVFKASNKNEKGEIVSHMNLDYGVRKNIDMESRMACNDMKKMLRLKMRTPFREMQTLDTGLTFTGMMTRFDGSADFEMVPVIGKLQGSVNWEYANDDLKGNLRVSTPFPEYPYIELSTSSQMKGRSRQSSVSAEYYPRQTYRLDSTYTLEMPYALEVTLNTPFPEYDNLGLAFQHNQSPSSVMSHGEVRYQPDKKIEGDVNMDWSTVIEGTLMLKTPFYGYESNKVLLRHQGDMDAFSSHGEVNVAGKSVSADASFNSGYATTGTFTFNSPIPGLESIELSMNKKGNSNNMRGGATFSLNGDRSQANFNHRMSASTLKSTVSVNTPYSDNFKLNVDHNGDINSFTNKMSLNYGRRYDIDTIFAFDNRQPDVSGNGMIKYKLAGPRNVARVTFSRTGELEDMSFSGTASYNRRDVSLNGSWKLLGGIEGTVRIATPFDKFRNIGATLSHTGDVYNFRTESNLNYMDNQNINGKMEMSSDGLRRIRFNTEMATPFREMQSAKLSVEHDYDEYTMALTGGAKLTTTMGRFGQGSVSYTKSGDFENFSVQLNGKYANDEAVVTVTKRGSVSDMTVSTSASLNGQAISMDGSLKTLGGFDGIVQLKTPFRYYRNVGMKLTHRGEINDFNTQASVDYMDNKNVNSQIEFVADGIRAIRLSTELNSPRELLGTSKMTFNHEYDTYRKSIATRGEMSSAIGGFGDGNFRFSKTGDLSDLNMEGKATHNGADMVYAKITNSFQLRALKTIINFKSAMTPSLEFTVDHNGDYLNSNTKATGMLGSNNMMSVETAMTNRGDVFDSQGTLIYRTTQFGASRGSVKVHKEGDIDDFSVTVTGDLNGDKSSVTGAFKIKDEITGSVSVKTPMRGYQNVGMSFKHSGNRERFHSSGDITLKDGNRYSAKLDFYMYLLRRIETTLEVRTPIQGYEFTKHEYRHESGPDSFKCYETLEYGNSQKITYEMKATMSPNPDVGITLKTPFYRYEDMMASASLVNNWPTASVSGKVNAGNGNIFVVNGAMDVRSDMSGSLTVATPVRGFSDIGLSFQHSGELRNFNSEGRITYMDNKDISGKLGFKLNSGRVIAELKTPFSGYELTRYEYTEKNNRRQASSTSILTYGANQVIKSTTEVVYYPNSEVKVNIQTPFRSYEDMSLSYLLDTTGPRYRLESNVNLGVGRTLTLNGGFDSSDDVSGYVDLKTPLNGYRNLGMNFRHTGNAQKFNCEGKVTYADSKDISGKVNFYRYMWRRVTASAELSTPFSGLETTKAEVKYEDRSTSMSASSSLQYGNGQTLAGNVKLTYSPNYDLLVTINTPFYEIRNVRAMATADLNAPSYAVTSGLTYGYNKAFNANGKLNLFSANKLDGSLEVKTPIAGLEFTKVDYEHKIDSTSVDGSASLTYENGRKLVSAELQSTIYPSFDASVTLKTPIYGYSSIQGSAAYDSSYNKYETSSSLKIEGRTQYTMSSGLDYSVEPMRVFTKVSTPHSDFRDVELVLTHEGQLTNFKTTGFLASPLTDNVNAQASLDYKSPYDMSVGASMKSSLAGMDDLKFEMKNSDASGEKKMNTIAGWTDGHQIQTDVVFRHQDGWYEDLMTADISVSTPFTTLRSLSVQTEKTTKSEGYEGKLAVNMNGAQLLDMSGEYSNKDKREATVTFTQPWAMQYTASGFSQDGKMEADVMANWNRDELNSNVHVVAVMNDKSDSYLIDRSMDISVERASRKMGVSHTQKLSDAQLHSTGKFYWDSGDEDQVSYDLTMTDSSRRSKAISEASLKLGLPSRTLEWAGSLSDSPAAKTADATFNWDAGRDDSKQVGLKATMTRGKSLRGDVTLSMPYIRKEIRVDGELMLKNGRIILDSKTDISYSSDARKTLTLTSKVQDISDYYSNFNYSVELGLSHPYTNIDLKMNSHLGSSDERMTAGLDTSYLTASKQTKNLAMLAEINKIKKQISLQMFSPMNNIQIVGDVVSTSPSKLRLLNRMNGEETFRSDLTLDSDKQMAEISAIMGSETYSLTAVYPNSTAFNAFISHSTPDVRHKEALLAVRLNTTRLLHSRLAWRPDMWAELTSGLEGKATRAGIRAAENWALLNAAVADEFAAKYGAVSSSVKEELSPLIDMLERELNRMAYRMNDMSRDLSAIYQRNDFYAQDMGVVYTTMQREFDSMKMEYRRTYMALIRSLRQAIDDMMAFPARERYSEFVASGVAYMAKNIYSSLSYLEEYTAEAVKALTEYKEKTQKFAKSVSNTVYNATYVDYISNRVKNVDISPYITSFEMPEEYSNVIAGARSSAMSGLKTLWERPEIDGVRSELNSVYQKGAWTYKYWNVEENLKTNIERMAKLLREIVEDELKELSDHHRKLFKNPITVWAPEQGEIQAEIPLPFALKRLDEMPDMSPLVNRAERFAQEVAVYLPDQSTWENMKQSVSDMWPEAAKEVEEKEDTDEVRLSKYTPSRRFRMKKGGKKLRKYRM</sequence>
<dbReference type="InterPro" id="IPR001747">
    <property type="entry name" value="Vitellogenin_N"/>
</dbReference>
<accession>A0ABM1AF46</accession>
<dbReference type="Pfam" id="PF06448">
    <property type="entry name" value="DUF1081"/>
    <property type="match status" value="1"/>
</dbReference>
<evidence type="ECO:0000256" key="1">
    <source>
        <dbReference type="ARBA" id="ARBA00004613"/>
    </source>
</evidence>
<reference evidence="9" key="1">
    <citation type="submission" date="2025-08" db="UniProtKB">
        <authorList>
            <consortium name="RefSeq"/>
        </authorList>
    </citation>
    <scope>IDENTIFICATION</scope>
</reference>
<feature type="coiled-coil region" evidence="6">
    <location>
        <begin position="3924"/>
        <end position="3959"/>
    </location>
</feature>
<dbReference type="SMART" id="SM01169">
    <property type="entry name" value="DUF1943"/>
    <property type="match status" value="1"/>
</dbReference>
<protein>
    <submittedName>
        <fullName evidence="9">Uncharacterized protein LOC101854471</fullName>
    </submittedName>
</protein>
<dbReference type="InterPro" id="IPR011030">
    <property type="entry name" value="Lipovitellin_superhlx_dom"/>
</dbReference>
<dbReference type="InterPro" id="IPR050733">
    <property type="entry name" value="Vitellogenin/Apolipophorin"/>
</dbReference>
<evidence type="ECO:0000256" key="5">
    <source>
        <dbReference type="PROSITE-ProRule" id="PRU00557"/>
    </source>
</evidence>
<dbReference type="InterPro" id="IPR015817">
    <property type="entry name" value="Vitellinogen_open_b-sht_sub1"/>
</dbReference>
<dbReference type="RefSeq" id="XP_012946477.1">
    <property type="nucleotide sequence ID" value="XM_013091023.1"/>
</dbReference>
<evidence type="ECO:0000256" key="4">
    <source>
        <dbReference type="ARBA" id="ARBA00023180"/>
    </source>
</evidence>
<dbReference type="PROSITE" id="PS51211">
    <property type="entry name" value="VITELLOGENIN"/>
    <property type="match status" value="1"/>
</dbReference>
<evidence type="ECO:0000313" key="9">
    <source>
        <dbReference type="RefSeq" id="XP_012946477.1"/>
    </source>
</evidence>
<dbReference type="Pfam" id="PF01347">
    <property type="entry name" value="Vitellogenin_N"/>
    <property type="match status" value="1"/>
</dbReference>
<dbReference type="Gene3D" id="2.20.80.10">
    <property type="entry name" value="Lipovitellin-phosvitin complex, chain A, domain 4"/>
    <property type="match status" value="1"/>
</dbReference>
<comment type="subcellular location">
    <subcellularLocation>
        <location evidence="1">Secreted</location>
    </subcellularLocation>
</comment>
<keyword evidence="3" id="KW-1015">Disulfide bond</keyword>
<feature type="domain" description="Vitellogenin" evidence="7">
    <location>
        <begin position="1"/>
        <end position="355"/>
    </location>
</feature>
<evidence type="ECO:0000259" key="7">
    <source>
        <dbReference type="PROSITE" id="PS51211"/>
    </source>
</evidence>
<dbReference type="Gene3D" id="1.25.10.20">
    <property type="entry name" value="Vitellinogen, superhelical"/>
    <property type="match status" value="1"/>
</dbReference>
<keyword evidence="4" id="KW-0325">Glycoprotein</keyword>
<dbReference type="InterPro" id="IPR009454">
    <property type="entry name" value="Lipid_transpt_open_b-sht"/>
</dbReference>
<dbReference type="Proteomes" id="UP000694888">
    <property type="component" value="Unplaced"/>
</dbReference>
<dbReference type="SUPFAM" id="SSF56968">
    <property type="entry name" value="Lipovitellin-phosvitin complex, beta-sheet shell regions"/>
    <property type="match status" value="1"/>
</dbReference>
<dbReference type="Gene3D" id="2.20.50.20">
    <property type="entry name" value="Lipovitellin. Chain A, domain 3"/>
    <property type="match status" value="1"/>
</dbReference>
<dbReference type="PANTHER" id="PTHR23345:SF15">
    <property type="entry name" value="VITELLOGENIN 1-RELATED"/>
    <property type="match status" value="1"/>
</dbReference>
<keyword evidence="2" id="KW-0964">Secreted</keyword>
<dbReference type="SUPFAM" id="SSF48431">
    <property type="entry name" value="Lipovitellin-phosvitin complex, superhelical domain"/>
    <property type="match status" value="1"/>
</dbReference>